<keyword evidence="3" id="KW-1185">Reference proteome</keyword>
<evidence type="ECO:0000259" key="1">
    <source>
        <dbReference type="Pfam" id="PF01883"/>
    </source>
</evidence>
<proteinExistence type="predicted"/>
<name>A0ABZ0UKK9_9RICK</name>
<dbReference type="InterPro" id="IPR034904">
    <property type="entry name" value="FSCA_dom_sf"/>
</dbReference>
<reference evidence="2 3" key="1">
    <citation type="submission" date="2022-11" db="EMBL/GenBank/DDBJ databases">
        <title>Host association and intracellularity evolved multiple times independently in the Rickettsiales.</title>
        <authorList>
            <person name="Castelli M."/>
            <person name="Nardi T."/>
            <person name="Gammuto L."/>
            <person name="Bellinzona G."/>
            <person name="Sabaneyeva E."/>
            <person name="Potekhin A."/>
            <person name="Serra V."/>
            <person name="Petroni G."/>
            <person name="Sassera D."/>
        </authorList>
    </citation>
    <scope>NUCLEOTIDE SEQUENCE [LARGE SCALE GENOMIC DNA]</scope>
    <source>
        <strain evidence="2 3">NDG2</strain>
    </source>
</reference>
<feature type="domain" description="MIP18 family-like" evidence="1">
    <location>
        <begin position="35"/>
        <end position="98"/>
    </location>
</feature>
<dbReference type="PANTHER" id="PTHR42831:SF1">
    <property type="entry name" value="FE-S PROTEIN MATURATION AUXILIARY FACTOR YITW"/>
    <property type="match status" value="1"/>
</dbReference>
<protein>
    <submittedName>
        <fullName evidence="2">Iron-sulfur cluster assembly protein domain protein</fullName>
    </submittedName>
</protein>
<dbReference type="RefSeq" id="WP_323732409.1">
    <property type="nucleotide sequence ID" value="NZ_CP110820.1"/>
</dbReference>
<dbReference type="Proteomes" id="UP001327219">
    <property type="component" value="Chromosome"/>
</dbReference>
<dbReference type="EMBL" id="CP110820">
    <property type="protein sequence ID" value="WPX96666.1"/>
    <property type="molecule type" value="Genomic_DNA"/>
</dbReference>
<organism evidence="2 3">
    <name type="scientific">Candidatus Bandiella euplotis</name>
    <dbReference type="NCBI Taxonomy" id="1664265"/>
    <lineage>
        <taxon>Bacteria</taxon>
        <taxon>Pseudomonadati</taxon>
        <taxon>Pseudomonadota</taxon>
        <taxon>Alphaproteobacteria</taxon>
        <taxon>Rickettsiales</taxon>
        <taxon>Candidatus Midichloriaceae</taxon>
        <taxon>Candidatus Bandiella</taxon>
    </lineage>
</organism>
<accession>A0ABZ0UKK9</accession>
<dbReference type="PANTHER" id="PTHR42831">
    <property type="entry name" value="FE-S PROTEIN MATURATION AUXILIARY FACTOR YITW"/>
    <property type="match status" value="1"/>
</dbReference>
<sequence length="131" mass="15078">MELKDFIQQVSADNSPFKKLTAEQVNIIREIKSTKDQIIAVLKLIYDPEIPVNIWDLGLIYSVDVKDEKVIIEMTLTSPTCPVAGILPKEVEQKIRQVIIGLKSIDVHMVWEPHWDKSMMSEEARFILDIM</sequence>
<dbReference type="InterPro" id="IPR052339">
    <property type="entry name" value="Fe-S_Maturation_MIP18"/>
</dbReference>
<dbReference type="Pfam" id="PF01883">
    <property type="entry name" value="FeS_assembly_P"/>
    <property type="match status" value="1"/>
</dbReference>
<dbReference type="Gene3D" id="3.30.300.130">
    <property type="entry name" value="Fe-S cluster assembly (FSCA)"/>
    <property type="match status" value="1"/>
</dbReference>
<evidence type="ECO:0000313" key="2">
    <source>
        <dbReference type="EMBL" id="WPX96666.1"/>
    </source>
</evidence>
<evidence type="ECO:0000313" key="3">
    <source>
        <dbReference type="Proteomes" id="UP001327219"/>
    </source>
</evidence>
<gene>
    <name evidence="2" type="ORF">Bandiella_00786</name>
</gene>
<dbReference type="InterPro" id="IPR002744">
    <property type="entry name" value="MIP18-like"/>
</dbReference>
<dbReference type="SUPFAM" id="SSF117916">
    <property type="entry name" value="Fe-S cluster assembly (FSCA) domain-like"/>
    <property type="match status" value="1"/>
</dbReference>